<protein>
    <recommendedName>
        <fullName evidence="2">DUF6534 domain-containing protein</fullName>
    </recommendedName>
</protein>
<feature type="transmembrane region" description="Helical" evidence="1">
    <location>
        <begin position="90"/>
        <end position="112"/>
    </location>
</feature>
<dbReference type="PANTHER" id="PTHR40465">
    <property type="entry name" value="CHROMOSOME 1, WHOLE GENOME SHOTGUN SEQUENCE"/>
    <property type="match status" value="1"/>
</dbReference>
<feature type="transmembrane region" description="Helical" evidence="1">
    <location>
        <begin position="164"/>
        <end position="189"/>
    </location>
</feature>
<evidence type="ECO:0000313" key="3">
    <source>
        <dbReference type="EMBL" id="PIL23066.1"/>
    </source>
</evidence>
<proteinExistence type="predicted"/>
<evidence type="ECO:0000256" key="1">
    <source>
        <dbReference type="SAM" id="Phobius"/>
    </source>
</evidence>
<organism evidence="3 4">
    <name type="scientific">Ganoderma sinense ZZ0214-1</name>
    <dbReference type="NCBI Taxonomy" id="1077348"/>
    <lineage>
        <taxon>Eukaryota</taxon>
        <taxon>Fungi</taxon>
        <taxon>Dikarya</taxon>
        <taxon>Basidiomycota</taxon>
        <taxon>Agaricomycotina</taxon>
        <taxon>Agaricomycetes</taxon>
        <taxon>Polyporales</taxon>
        <taxon>Polyporaceae</taxon>
        <taxon>Ganoderma</taxon>
    </lineage>
</organism>
<feature type="transmembrane region" description="Helical" evidence="1">
    <location>
        <begin position="238"/>
        <end position="257"/>
    </location>
</feature>
<sequence>MSDAHTTPSHRFEAIGIGYLGVVATSIIYGITCIQAFQYYRSPRSKRDTPGLKYLVSALWALDSIQEAFAVHVFYFYLVDGFSDPASSDIPIWSIPAGILVNALVQLFVKTFYAVRIFRISRNYVVAATVGTLNVARFAHVAFLTASSPKTGRPSSDVDEAPKYIGSTGLGMEAVTGILISVWGVYQLLERRGDLYPRQTRGNDIISRLVMLTIATGSLSALFVIGDFISYVAAPTKFYVLFFNMLIAKLDINALLTSLNCRDLILRVEDRSAAISLSMPIFVHRSEVSQCDAHNATAQGATSGKNLERTSA</sequence>
<evidence type="ECO:0000259" key="2">
    <source>
        <dbReference type="Pfam" id="PF20152"/>
    </source>
</evidence>
<feature type="transmembrane region" description="Helical" evidence="1">
    <location>
        <begin position="124"/>
        <end position="144"/>
    </location>
</feature>
<dbReference type="InterPro" id="IPR045339">
    <property type="entry name" value="DUF6534"/>
</dbReference>
<evidence type="ECO:0000313" key="4">
    <source>
        <dbReference type="Proteomes" id="UP000230002"/>
    </source>
</evidence>
<comment type="caution">
    <text evidence="3">The sequence shown here is derived from an EMBL/GenBank/DDBJ whole genome shotgun (WGS) entry which is preliminary data.</text>
</comment>
<feature type="domain" description="DUF6534" evidence="2">
    <location>
        <begin position="174"/>
        <end position="263"/>
    </location>
</feature>
<keyword evidence="1" id="KW-0472">Membrane</keyword>
<dbReference type="Pfam" id="PF20152">
    <property type="entry name" value="DUF6534"/>
    <property type="match status" value="1"/>
</dbReference>
<keyword evidence="1" id="KW-0812">Transmembrane</keyword>
<dbReference type="Proteomes" id="UP000230002">
    <property type="component" value="Unassembled WGS sequence"/>
</dbReference>
<gene>
    <name evidence="3" type="ORF">GSI_14373</name>
</gene>
<feature type="transmembrane region" description="Helical" evidence="1">
    <location>
        <begin position="52"/>
        <end position="78"/>
    </location>
</feature>
<keyword evidence="1" id="KW-1133">Transmembrane helix</keyword>
<dbReference type="PANTHER" id="PTHR40465:SF1">
    <property type="entry name" value="DUF6534 DOMAIN-CONTAINING PROTEIN"/>
    <property type="match status" value="1"/>
</dbReference>
<feature type="transmembrane region" description="Helical" evidence="1">
    <location>
        <begin position="17"/>
        <end position="40"/>
    </location>
</feature>
<feature type="transmembrane region" description="Helical" evidence="1">
    <location>
        <begin position="209"/>
        <end position="232"/>
    </location>
</feature>
<keyword evidence="4" id="KW-1185">Reference proteome</keyword>
<dbReference type="AlphaFoldDB" id="A0A2G8RNH9"/>
<reference evidence="3 4" key="1">
    <citation type="journal article" date="2015" name="Sci. Rep.">
        <title>Chromosome-level genome map provides insights into diverse defense mechanisms in the medicinal fungus Ganoderma sinense.</title>
        <authorList>
            <person name="Zhu Y."/>
            <person name="Xu J."/>
            <person name="Sun C."/>
            <person name="Zhou S."/>
            <person name="Xu H."/>
            <person name="Nelson D.R."/>
            <person name="Qian J."/>
            <person name="Song J."/>
            <person name="Luo H."/>
            <person name="Xiang L."/>
            <person name="Li Y."/>
            <person name="Xu Z."/>
            <person name="Ji A."/>
            <person name="Wang L."/>
            <person name="Lu S."/>
            <person name="Hayward A."/>
            <person name="Sun W."/>
            <person name="Li X."/>
            <person name="Schwartz D.C."/>
            <person name="Wang Y."/>
            <person name="Chen S."/>
        </authorList>
    </citation>
    <scope>NUCLEOTIDE SEQUENCE [LARGE SCALE GENOMIC DNA]</scope>
    <source>
        <strain evidence="3 4">ZZ0214-1</strain>
    </source>
</reference>
<accession>A0A2G8RNH9</accession>
<dbReference type="STRING" id="1077348.A0A2G8RNH9"/>
<dbReference type="OrthoDB" id="2535105at2759"/>
<name>A0A2G8RNH9_9APHY</name>
<dbReference type="EMBL" id="AYKW01000068">
    <property type="protein sequence ID" value="PIL23066.1"/>
    <property type="molecule type" value="Genomic_DNA"/>
</dbReference>